<comment type="caution">
    <text evidence="2">The sequence shown here is derived from an EMBL/GenBank/DDBJ whole genome shotgun (WGS) entry which is preliminary data.</text>
</comment>
<protein>
    <submittedName>
        <fullName evidence="2">Uncharacterized protein</fullName>
    </submittedName>
</protein>
<keyword evidence="1" id="KW-1133">Transmembrane helix</keyword>
<proteinExistence type="predicted"/>
<evidence type="ECO:0000313" key="3">
    <source>
        <dbReference type="Proteomes" id="UP001176806"/>
    </source>
</evidence>
<accession>A0ABT8WT23</accession>
<dbReference type="EMBL" id="JAUOEL010000007">
    <property type="protein sequence ID" value="MDO5976311.1"/>
    <property type="molecule type" value="Genomic_DNA"/>
</dbReference>
<reference evidence="2" key="1">
    <citation type="submission" date="2023-07" db="EMBL/GenBank/DDBJ databases">
        <title>Two novel species in the genus Flavivirga.</title>
        <authorList>
            <person name="Kwon K."/>
        </authorList>
    </citation>
    <scope>NUCLEOTIDE SEQUENCE</scope>
    <source>
        <strain evidence="2">KACC 14158</strain>
    </source>
</reference>
<keyword evidence="3" id="KW-1185">Reference proteome</keyword>
<name>A0ABT8WT23_9FLAO</name>
<sequence>MKLLIITIIILILFIIFFLKLKKKRGIDMELVSKIEVFDFIIEKPVDLNEKIEASKGKLNWNLTVLDYINRLESNCQFKGELEFLSDVKDLRSNLIKSRKKISNKLNYYRSISSM</sequence>
<dbReference type="Proteomes" id="UP001176806">
    <property type="component" value="Unassembled WGS sequence"/>
</dbReference>
<keyword evidence="1" id="KW-0472">Membrane</keyword>
<dbReference type="RefSeq" id="WP_303303593.1">
    <property type="nucleotide sequence ID" value="NZ_BAABDA010000028.1"/>
</dbReference>
<gene>
    <name evidence="2" type="ORF">Q4Q40_19090</name>
</gene>
<evidence type="ECO:0000256" key="1">
    <source>
        <dbReference type="SAM" id="Phobius"/>
    </source>
</evidence>
<evidence type="ECO:0000313" key="2">
    <source>
        <dbReference type="EMBL" id="MDO5976311.1"/>
    </source>
</evidence>
<feature type="transmembrane region" description="Helical" evidence="1">
    <location>
        <begin position="6"/>
        <end position="21"/>
    </location>
</feature>
<organism evidence="2 3">
    <name type="scientific">Flavivirga jejuensis</name>
    <dbReference type="NCBI Taxonomy" id="870487"/>
    <lineage>
        <taxon>Bacteria</taxon>
        <taxon>Pseudomonadati</taxon>
        <taxon>Bacteroidota</taxon>
        <taxon>Flavobacteriia</taxon>
        <taxon>Flavobacteriales</taxon>
        <taxon>Flavobacteriaceae</taxon>
        <taxon>Flavivirga</taxon>
    </lineage>
</organism>
<keyword evidence="1" id="KW-0812">Transmembrane</keyword>